<sequence length="218" mass="24381">MRRSVIDLAEDAQVDVTGWRSVFRGGMAPQQRQTHQFHAAATAIRHFQPFMVPGYFQSAGYARGALLGFRLTDQVADIDQTVEARLERRNLLIERTEISYHLIVTELGLRALPAGATEQDRSESWTVMLDAAKLPHVTVQIIPADAPMEQLPICGWTTFDLPDGSVDPMIVQVETPAAMLTFSGPDVRPFELGWERMLASALSPEQSTKHLRRMLGRK</sequence>
<dbReference type="InterPro" id="IPR043917">
    <property type="entry name" value="DUF5753"/>
</dbReference>
<dbReference type="EMBL" id="JADBEM010000001">
    <property type="protein sequence ID" value="MBE1608693.1"/>
    <property type="molecule type" value="Genomic_DNA"/>
</dbReference>
<evidence type="ECO:0000259" key="1">
    <source>
        <dbReference type="Pfam" id="PF19054"/>
    </source>
</evidence>
<keyword evidence="3" id="KW-1185">Reference proteome</keyword>
<protein>
    <recommendedName>
        <fullName evidence="1">DUF5753 domain-containing protein</fullName>
    </recommendedName>
</protein>
<feature type="domain" description="DUF5753" evidence="1">
    <location>
        <begin position="32"/>
        <end position="213"/>
    </location>
</feature>
<name>A0A927N0J0_9ACTN</name>
<comment type="caution">
    <text evidence="2">The sequence shown here is derived from an EMBL/GenBank/DDBJ whole genome shotgun (WGS) entry which is preliminary data.</text>
</comment>
<accession>A0A927N0J0</accession>
<organism evidence="2 3">
    <name type="scientific">Actinopolymorpha pittospori</name>
    <dbReference type="NCBI Taxonomy" id="648752"/>
    <lineage>
        <taxon>Bacteria</taxon>
        <taxon>Bacillati</taxon>
        <taxon>Actinomycetota</taxon>
        <taxon>Actinomycetes</taxon>
        <taxon>Propionibacteriales</taxon>
        <taxon>Actinopolymorphaceae</taxon>
        <taxon>Actinopolymorpha</taxon>
    </lineage>
</organism>
<dbReference type="Proteomes" id="UP000638648">
    <property type="component" value="Unassembled WGS sequence"/>
</dbReference>
<evidence type="ECO:0000313" key="3">
    <source>
        <dbReference type="Proteomes" id="UP000638648"/>
    </source>
</evidence>
<reference evidence="2" key="1">
    <citation type="submission" date="2020-10" db="EMBL/GenBank/DDBJ databases">
        <title>Sequencing the genomes of 1000 actinobacteria strains.</title>
        <authorList>
            <person name="Klenk H.-P."/>
        </authorList>
    </citation>
    <scope>NUCLEOTIDE SEQUENCE</scope>
    <source>
        <strain evidence="2">DSM 45354</strain>
    </source>
</reference>
<dbReference type="Pfam" id="PF19054">
    <property type="entry name" value="DUF5753"/>
    <property type="match status" value="1"/>
</dbReference>
<dbReference type="AlphaFoldDB" id="A0A927N0J0"/>
<evidence type="ECO:0000313" key="2">
    <source>
        <dbReference type="EMBL" id="MBE1608693.1"/>
    </source>
</evidence>
<dbReference type="RefSeq" id="WP_337918013.1">
    <property type="nucleotide sequence ID" value="NZ_BAABJL010000172.1"/>
</dbReference>
<gene>
    <name evidence="2" type="ORF">HEB94_005541</name>
</gene>
<proteinExistence type="predicted"/>